<name>A0A8J6AV54_9EUKA</name>
<keyword evidence="3" id="KW-0648">Protein biosynthesis</keyword>
<evidence type="ECO:0000256" key="1">
    <source>
        <dbReference type="ARBA" id="ARBA00007411"/>
    </source>
</evidence>
<keyword evidence="7" id="KW-1185">Reference proteome</keyword>
<dbReference type="EMBL" id="JAHDYR010000038">
    <property type="protein sequence ID" value="KAG9392370.1"/>
    <property type="molecule type" value="Genomic_DNA"/>
</dbReference>
<evidence type="ECO:0000259" key="5">
    <source>
        <dbReference type="SMART" id="SM00888"/>
    </source>
</evidence>
<dbReference type="InterPro" id="IPR014717">
    <property type="entry name" value="Transl_elong_EF1B/ribsomal_bS6"/>
</dbReference>
<dbReference type="CDD" id="cd00292">
    <property type="entry name" value="EF1B"/>
    <property type="match status" value="1"/>
</dbReference>
<organism evidence="6 7">
    <name type="scientific">Carpediemonas membranifera</name>
    <dbReference type="NCBI Taxonomy" id="201153"/>
    <lineage>
        <taxon>Eukaryota</taxon>
        <taxon>Metamonada</taxon>
        <taxon>Carpediemonas-like organisms</taxon>
        <taxon>Carpediemonas</taxon>
    </lineage>
</organism>
<dbReference type="SUPFAM" id="SSF54984">
    <property type="entry name" value="eEF-1beta-like"/>
    <property type="match status" value="1"/>
</dbReference>
<dbReference type="PANTHER" id="PTHR11595:SF21">
    <property type="entry name" value="ELONGATION FACTOR 1-BETA"/>
    <property type="match status" value="1"/>
</dbReference>
<dbReference type="InterPro" id="IPR036219">
    <property type="entry name" value="eEF-1beta-like_sf"/>
</dbReference>
<dbReference type="GO" id="GO:0005829">
    <property type="term" value="C:cytosol"/>
    <property type="evidence" value="ECO:0007669"/>
    <property type="project" value="TreeGrafter"/>
</dbReference>
<dbReference type="Gene3D" id="3.30.70.60">
    <property type="match status" value="1"/>
</dbReference>
<accession>A0A8J6AV54</accession>
<dbReference type="InterPro" id="IPR049720">
    <property type="entry name" value="EF1B_bsu/dsu"/>
</dbReference>
<dbReference type="GO" id="GO:0003746">
    <property type="term" value="F:translation elongation factor activity"/>
    <property type="evidence" value="ECO:0007669"/>
    <property type="project" value="UniProtKB-KW"/>
</dbReference>
<dbReference type="FunFam" id="3.30.70.60:FF:000001">
    <property type="entry name" value="Elongation factor 1-beta 1 like"/>
    <property type="match status" value="1"/>
</dbReference>
<dbReference type="OrthoDB" id="331763at2759"/>
<dbReference type="PANTHER" id="PTHR11595">
    <property type="entry name" value="EF-HAND AND COILED-COIL DOMAIN-CONTAINING FAMILY MEMBER"/>
    <property type="match status" value="1"/>
</dbReference>
<evidence type="ECO:0000313" key="6">
    <source>
        <dbReference type="EMBL" id="KAG9392370.1"/>
    </source>
</evidence>
<dbReference type="SMART" id="SM00888">
    <property type="entry name" value="EF1_GNE"/>
    <property type="match status" value="1"/>
</dbReference>
<feature type="domain" description="Translation elongation factor EF1B beta/delta subunit guanine nucleotide exchange" evidence="5">
    <location>
        <begin position="134"/>
        <end position="222"/>
    </location>
</feature>
<comment type="caution">
    <text evidence="6">The sequence shown here is derived from an EMBL/GenBank/DDBJ whole genome shotgun (WGS) entry which is preliminary data.</text>
</comment>
<proteinExistence type="inferred from homology"/>
<evidence type="ECO:0000256" key="3">
    <source>
        <dbReference type="ARBA" id="ARBA00022917"/>
    </source>
</evidence>
<dbReference type="Proteomes" id="UP000717585">
    <property type="component" value="Unassembled WGS sequence"/>
</dbReference>
<gene>
    <name evidence="6" type="ORF">J8273_5360</name>
</gene>
<dbReference type="GO" id="GO:0005085">
    <property type="term" value="F:guanyl-nucleotide exchange factor activity"/>
    <property type="evidence" value="ECO:0007669"/>
    <property type="project" value="TreeGrafter"/>
</dbReference>
<protein>
    <submittedName>
        <fullName evidence="6">EF-1 guanine nucleotide exchange domain</fullName>
    </submittedName>
</protein>
<evidence type="ECO:0000256" key="2">
    <source>
        <dbReference type="ARBA" id="ARBA00022768"/>
    </source>
</evidence>
<dbReference type="AlphaFoldDB" id="A0A8J6AV54"/>
<comment type="similarity">
    <text evidence="1">Belongs to the EF-1-beta/EF-1-delta family.</text>
</comment>
<sequence length="222" mass="24820">MQLTDLKAINEFLTENSFFGKSVVPNSDDVKLFHTLARCAHEYAQYPALVRWMKAMTALSMEEIHFVATAEKSVFETEKKVEAEAEEEEDSDMDLFGSDSEDSEAERLFEERAKAAQARIDARNAAKGKDSVAKSMIILKIAPYEADCDLNVLVEQIKEKITKEGCVWGEHKLEDVAFGVKNIVLPATIVDDLVGTDELCEEIEDAFEDDVQSATVIAFNKL</sequence>
<feature type="region of interest" description="Disordered" evidence="4">
    <location>
        <begin position="80"/>
        <end position="99"/>
    </location>
</feature>
<dbReference type="InterPro" id="IPR014038">
    <property type="entry name" value="EF1B_bsu/dsu_GNE"/>
</dbReference>
<dbReference type="Pfam" id="PF00736">
    <property type="entry name" value="EF1_GNE"/>
    <property type="match status" value="1"/>
</dbReference>
<evidence type="ECO:0000313" key="7">
    <source>
        <dbReference type="Proteomes" id="UP000717585"/>
    </source>
</evidence>
<keyword evidence="2" id="KW-0251">Elongation factor</keyword>
<reference evidence="6" key="1">
    <citation type="submission" date="2021-05" db="EMBL/GenBank/DDBJ databases">
        <title>A free-living protist that lacks canonical eukaryotic 1 DNA replication and segregation systems.</title>
        <authorList>
            <person name="Salas-Leiva D.E."/>
            <person name="Tromer E.C."/>
            <person name="Curtis B.A."/>
            <person name="Jerlstrom-Hultqvist J."/>
            <person name="Kolisko M."/>
            <person name="Yi Z."/>
            <person name="Salas-Leiva J.S."/>
            <person name="Gallot-Lavallee L."/>
            <person name="Kops G.J.P.L."/>
            <person name="Archibald J.M."/>
            <person name="Simpson A.G.B."/>
            <person name="Roger A.J."/>
        </authorList>
    </citation>
    <scope>NUCLEOTIDE SEQUENCE</scope>
    <source>
        <strain evidence="6">BICM</strain>
    </source>
</reference>
<dbReference type="GO" id="GO:0005853">
    <property type="term" value="C:eukaryotic translation elongation factor 1 complex"/>
    <property type="evidence" value="ECO:0007669"/>
    <property type="project" value="InterPro"/>
</dbReference>
<evidence type="ECO:0000256" key="4">
    <source>
        <dbReference type="SAM" id="MobiDB-lite"/>
    </source>
</evidence>
<feature type="compositionally biased region" description="Acidic residues" evidence="4">
    <location>
        <begin position="84"/>
        <end position="99"/>
    </location>
</feature>